<reference evidence="13" key="1">
    <citation type="submission" date="2023-08" db="EMBL/GenBank/DDBJ databases">
        <authorList>
            <person name="Alioto T."/>
            <person name="Alioto T."/>
            <person name="Gomez Garrido J."/>
        </authorList>
    </citation>
    <scope>NUCLEOTIDE SEQUENCE</scope>
</reference>
<evidence type="ECO:0000256" key="11">
    <source>
        <dbReference type="SAM" id="Phobius"/>
    </source>
</evidence>
<dbReference type="Proteomes" id="UP001178508">
    <property type="component" value="Chromosome 7"/>
</dbReference>
<organism evidence="13 14">
    <name type="scientific">Xyrichtys novacula</name>
    <name type="common">Pearly razorfish</name>
    <name type="synonym">Hemipteronotus novacula</name>
    <dbReference type="NCBI Taxonomy" id="13765"/>
    <lineage>
        <taxon>Eukaryota</taxon>
        <taxon>Metazoa</taxon>
        <taxon>Chordata</taxon>
        <taxon>Craniata</taxon>
        <taxon>Vertebrata</taxon>
        <taxon>Euteleostomi</taxon>
        <taxon>Actinopterygii</taxon>
        <taxon>Neopterygii</taxon>
        <taxon>Teleostei</taxon>
        <taxon>Neoteleostei</taxon>
        <taxon>Acanthomorphata</taxon>
        <taxon>Eupercaria</taxon>
        <taxon>Labriformes</taxon>
        <taxon>Labridae</taxon>
        <taxon>Xyrichtys</taxon>
    </lineage>
</organism>
<sequence length="508" mass="56549">MDSGVAKDPPLRRSSRLSTANVLSVKPTPRGPLIRTRKRSQNQAAAVAVSRSKNAENHPDDEDSPGKRSRMGMEAEDDIEMDEELENKDQESDIRVNYNPAEMHRGAHGDMNLFPRVALGQRCQSNHTVREDGDSFQTRIVKPPPKTSGVPTKPAMQINSPEHRHDAVNLKVTSMAEYKKTMEAKAKSSDVNHYPPRDYPAPEKSCTRRHVNNLPKGKDAGQYKKQERKLEKTPVIKKSSGHASRGFLWYLCCLVVLVLLGSAVFFAYKSFITQKSTIGGGVSSFRAAKPELFSDQLSLLESQFPSQRLDVWKRSKIHLEKHLRTAQPTGPVSLIFAAGLKAERTLSCLAQGVASAYSSALNASVLHFDGASKANRDSDEVKLDIDRQLQAAFGGDKPAVVIHRFEELPPGSTIIFYRYCDHDNAAYKQVFLLFTVLLPQDEVGAEVGLVKAEEIVLDYVKERLLEPTSQTAFNTMDNDKFGGLWSRISHLILPVVSEEEVEQKGCPW</sequence>
<dbReference type="EMBL" id="OY660870">
    <property type="protein sequence ID" value="CAJ1060420.1"/>
    <property type="molecule type" value="Genomic_DNA"/>
</dbReference>
<evidence type="ECO:0000256" key="4">
    <source>
        <dbReference type="ARBA" id="ARBA00022692"/>
    </source>
</evidence>
<name>A0AAV1FHN4_XYRNO</name>
<dbReference type="PANTHER" id="PTHR18843">
    <property type="entry name" value="TORSIN-1A-INTERACTING PROTEIN"/>
    <property type="match status" value="1"/>
</dbReference>
<feature type="domain" description="Torsin-1A-interacting protein 1/2 AAA+ activator" evidence="12">
    <location>
        <begin position="291"/>
        <end position="506"/>
    </location>
</feature>
<feature type="transmembrane region" description="Helical" evidence="11">
    <location>
        <begin position="247"/>
        <end position="268"/>
    </location>
</feature>
<evidence type="ECO:0000256" key="2">
    <source>
        <dbReference type="ARBA" id="ARBA00007860"/>
    </source>
</evidence>
<comment type="similarity">
    <text evidence="2">Belongs to the TOR1AIP family.</text>
</comment>
<evidence type="ECO:0000256" key="9">
    <source>
        <dbReference type="ARBA" id="ARBA00037847"/>
    </source>
</evidence>
<dbReference type="InterPro" id="IPR008662">
    <property type="entry name" value="TOIP1/2"/>
</dbReference>
<keyword evidence="3" id="KW-0597">Phosphoprotein</keyword>
<feature type="region of interest" description="Disordered" evidence="10">
    <location>
        <begin position="184"/>
        <end position="228"/>
    </location>
</feature>
<evidence type="ECO:0000256" key="5">
    <source>
        <dbReference type="ARBA" id="ARBA00022989"/>
    </source>
</evidence>
<dbReference type="GO" id="GO:0001671">
    <property type="term" value="F:ATPase activator activity"/>
    <property type="evidence" value="ECO:0007669"/>
    <property type="project" value="InterPro"/>
</dbReference>
<protein>
    <submittedName>
        <fullName evidence="13">Torsin-1A-interacting protein 1-like</fullName>
    </submittedName>
</protein>
<dbReference type="Gene3D" id="3.40.50.12190">
    <property type="match status" value="1"/>
</dbReference>
<dbReference type="GO" id="GO:0005635">
    <property type="term" value="C:nuclear envelope"/>
    <property type="evidence" value="ECO:0007669"/>
    <property type="project" value="UniProtKB-SubCell"/>
</dbReference>
<feature type="region of interest" description="Disordered" evidence="10">
    <location>
        <begin position="130"/>
        <end position="158"/>
    </location>
</feature>
<accession>A0AAV1FHN4</accession>
<evidence type="ECO:0000256" key="6">
    <source>
        <dbReference type="ARBA" id="ARBA00023136"/>
    </source>
</evidence>
<keyword evidence="14" id="KW-1185">Reference proteome</keyword>
<comment type="subcellular location">
    <subcellularLocation>
        <location evidence="9">Endomembrane system</location>
        <topology evidence="9">Single-pass membrane protein</topology>
    </subcellularLocation>
    <subcellularLocation>
        <location evidence="1">Nucleus envelope</location>
    </subcellularLocation>
</comment>
<dbReference type="PANTHER" id="PTHR18843:SF7">
    <property type="entry name" value="LAMINA-ASSOCIATED POLYPEPTIDE 1B ISOFORM 1-RELATED"/>
    <property type="match status" value="1"/>
</dbReference>
<evidence type="ECO:0000256" key="7">
    <source>
        <dbReference type="ARBA" id="ARBA00023180"/>
    </source>
</evidence>
<dbReference type="AlphaFoldDB" id="A0AAV1FHN4"/>
<evidence type="ECO:0000256" key="10">
    <source>
        <dbReference type="SAM" id="MobiDB-lite"/>
    </source>
</evidence>
<dbReference type="Pfam" id="PF05609">
    <property type="entry name" value="LAP1_C"/>
    <property type="match status" value="1"/>
</dbReference>
<evidence type="ECO:0000256" key="8">
    <source>
        <dbReference type="ARBA" id="ARBA00023242"/>
    </source>
</evidence>
<keyword evidence="5 11" id="KW-1133">Transmembrane helix</keyword>
<keyword evidence="8" id="KW-0539">Nucleus</keyword>
<evidence type="ECO:0000256" key="1">
    <source>
        <dbReference type="ARBA" id="ARBA00004259"/>
    </source>
</evidence>
<evidence type="ECO:0000259" key="12">
    <source>
        <dbReference type="Pfam" id="PF05609"/>
    </source>
</evidence>
<evidence type="ECO:0000256" key="3">
    <source>
        <dbReference type="ARBA" id="ARBA00022553"/>
    </source>
</evidence>
<dbReference type="GO" id="GO:0016020">
    <property type="term" value="C:membrane"/>
    <property type="evidence" value="ECO:0007669"/>
    <property type="project" value="TreeGrafter"/>
</dbReference>
<keyword evidence="4 11" id="KW-0812">Transmembrane</keyword>
<evidence type="ECO:0000313" key="14">
    <source>
        <dbReference type="Proteomes" id="UP001178508"/>
    </source>
</evidence>
<feature type="compositionally biased region" description="Basic and acidic residues" evidence="10">
    <location>
        <begin position="216"/>
        <end position="228"/>
    </location>
</feature>
<proteinExistence type="inferred from homology"/>
<keyword evidence="6 11" id="KW-0472">Membrane</keyword>
<dbReference type="InterPro" id="IPR046753">
    <property type="entry name" value="TOIP1/2_C"/>
</dbReference>
<dbReference type="GO" id="GO:0061024">
    <property type="term" value="P:membrane organization"/>
    <property type="evidence" value="ECO:0007669"/>
    <property type="project" value="TreeGrafter"/>
</dbReference>
<gene>
    <name evidence="13" type="ORF">XNOV1_A002375</name>
</gene>
<evidence type="ECO:0000313" key="13">
    <source>
        <dbReference type="EMBL" id="CAJ1060420.1"/>
    </source>
</evidence>
<feature type="region of interest" description="Disordered" evidence="10">
    <location>
        <begin position="1"/>
        <end position="73"/>
    </location>
</feature>
<keyword evidence="7" id="KW-0325">Glycoprotein</keyword>
<dbReference type="InterPro" id="IPR038599">
    <property type="entry name" value="LAP1C-like_C_sf"/>
</dbReference>